<name>H1HNC1_9BACT</name>
<keyword evidence="5 11" id="KW-0812">Transmembrane</keyword>
<keyword evidence="2 11" id="KW-0813">Transport</keyword>
<evidence type="ECO:0000256" key="9">
    <source>
        <dbReference type="ARBA" id="ARBA00023136"/>
    </source>
</evidence>
<dbReference type="PROSITE" id="PS52016">
    <property type="entry name" value="TONB_DEPENDENT_REC_3"/>
    <property type="match status" value="1"/>
</dbReference>
<comment type="similarity">
    <text evidence="11 12">Belongs to the TonB-dependent receptor family.</text>
</comment>
<dbReference type="GO" id="GO:0009279">
    <property type="term" value="C:cell outer membrane"/>
    <property type="evidence" value="ECO:0007669"/>
    <property type="project" value="UniProtKB-SubCell"/>
</dbReference>
<evidence type="ECO:0000256" key="11">
    <source>
        <dbReference type="PROSITE-ProRule" id="PRU01360"/>
    </source>
</evidence>
<comment type="subcellular location">
    <subcellularLocation>
        <location evidence="1 11">Cell outer membrane</location>
        <topology evidence="1 11">Multi-pass membrane protein</topology>
    </subcellularLocation>
</comment>
<evidence type="ECO:0000256" key="2">
    <source>
        <dbReference type="ARBA" id="ARBA00022448"/>
    </source>
</evidence>
<dbReference type="Gene3D" id="2.170.130.10">
    <property type="entry name" value="TonB-dependent receptor, plug domain"/>
    <property type="match status" value="1"/>
</dbReference>
<dbReference type="PANTHER" id="PTHR32552">
    <property type="entry name" value="FERRICHROME IRON RECEPTOR-RELATED"/>
    <property type="match status" value="1"/>
</dbReference>
<comment type="caution">
    <text evidence="15">The sequence shown here is derived from an EMBL/GenBank/DDBJ whole genome shotgun (WGS) entry which is preliminary data.</text>
</comment>
<evidence type="ECO:0000313" key="16">
    <source>
        <dbReference type="Proteomes" id="UP000003167"/>
    </source>
</evidence>
<evidence type="ECO:0000256" key="8">
    <source>
        <dbReference type="ARBA" id="ARBA00023077"/>
    </source>
</evidence>
<keyword evidence="7" id="KW-0406">Ion transport</keyword>
<evidence type="ECO:0008006" key="17">
    <source>
        <dbReference type="Google" id="ProtNLM"/>
    </source>
</evidence>
<evidence type="ECO:0000259" key="13">
    <source>
        <dbReference type="Pfam" id="PF00593"/>
    </source>
</evidence>
<dbReference type="Pfam" id="PF07715">
    <property type="entry name" value="Plug"/>
    <property type="match status" value="1"/>
</dbReference>
<evidence type="ECO:0000256" key="3">
    <source>
        <dbReference type="ARBA" id="ARBA00022452"/>
    </source>
</evidence>
<keyword evidence="4" id="KW-0410">Iron transport</keyword>
<evidence type="ECO:0000256" key="6">
    <source>
        <dbReference type="ARBA" id="ARBA00023004"/>
    </source>
</evidence>
<dbReference type="Gene3D" id="2.40.170.20">
    <property type="entry name" value="TonB-dependent receptor, beta-barrel domain"/>
    <property type="match status" value="1"/>
</dbReference>
<dbReference type="InterPro" id="IPR037066">
    <property type="entry name" value="Plug_dom_sf"/>
</dbReference>
<evidence type="ECO:0000256" key="5">
    <source>
        <dbReference type="ARBA" id="ARBA00022692"/>
    </source>
</evidence>
<organism evidence="15 16">
    <name type="scientific">Segatella maculosa OT 289</name>
    <dbReference type="NCBI Taxonomy" id="999422"/>
    <lineage>
        <taxon>Bacteria</taxon>
        <taxon>Pseudomonadati</taxon>
        <taxon>Bacteroidota</taxon>
        <taxon>Bacteroidia</taxon>
        <taxon>Bacteroidales</taxon>
        <taxon>Prevotellaceae</taxon>
        <taxon>Segatella</taxon>
    </lineage>
</organism>
<protein>
    <recommendedName>
        <fullName evidence="17">TonB-dependent receptor plug domain-containing protein</fullName>
    </recommendedName>
</protein>
<keyword evidence="10 11" id="KW-0998">Cell outer membrane</keyword>
<dbReference type="STRING" id="999422.HMPREF9944_01665"/>
<evidence type="ECO:0000256" key="10">
    <source>
        <dbReference type="ARBA" id="ARBA00023237"/>
    </source>
</evidence>
<feature type="domain" description="TonB-dependent receptor plug" evidence="14">
    <location>
        <begin position="74"/>
        <end position="168"/>
    </location>
</feature>
<dbReference type="Pfam" id="PF00593">
    <property type="entry name" value="TonB_dep_Rec_b-barrel"/>
    <property type="match status" value="1"/>
</dbReference>
<proteinExistence type="inferred from homology"/>
<evidence type="ECO:0000256" key="12">
    <source>
        <dbReference type="RuleBase" id="RU003357"/>
    </source>
</evidence>
<keyword evidence="9 11" id="KW-0472">Membrane</keyword>
<keyword evidence="8 12" id="KW-0798">TonB box</keyword>
<dbReference type="InterPro" id="IPR036942">
    <property type="entry name" value="Beta-barrel_TonB_sf"/>
</dbReference>
<dbReference type="CDD" id="cd01347">
    <property type="entry name" value="ligand_gated_channel"/>
    <property type="match status" value="1"/>
</dbReference>
<keyword evidence="3 11" id="KW-1134">Transmembrane beta strand</keyword>
<dbReference type="SUPFAM" id="SSF56935">
    <property type="entry name" value="Porins"/>
    <property type="match status" value="1"/>
</dbReference>
<feature type="domain" description="TonB-dependent receptor-like beta-barrel" evidence="13">
    <location>
        <begin position="306"/>
        <end position="691"/>
    </location>
</feature>
<dbReference type="GO" id="GO:0006826">
    <property type="term" value="P:iron ion transport"/>
    <property type="evidence" value="ECO:0007669"/>
    <property type="project" value="UniProtKB-KW"/>
</dbReference>
<evidence type="ECO:0000256" key="7">
    <source>
        <dbReference type="ARBA" id="ARBA00023065"/>
    </source>
</evidence>
<accession>H1HNC1</accession>
<reference evidence="15 16" key="1">
    <citation type="submission" date="2011-12" db="EMBL/GenBank/DDBJ databases">
        <title>The Genome Sequence of Prevotella maculosa OT 289.</title>
        <authorList>
            <consortium name="The Broad Institute Genome Sequencing Platform"/>
            <person name="Earl A."/>
            <person name="Ward D."/>
            <person name="Feldgarden M."/>
            <person name="Gevers D."/>
            <person name="Izard J."/>
            <person name="Blanton J.M."/>
            <person name="Mathney J."/>
            <person name="Tanner A.C."/>
            <person name="Dewhirst F.E."/>
            <person name="Young S.K."/>
            <person name="Zeng Q."/>
            <person name="Gargeya S."/>
            <person name="Fitzgerald M."/>
            <person name="Haas B."/>
            <person name="Abouelleil A."/>
            <person name="Alvarado L."/>
            <person name="Arachchi H.M."/>
            <person name="Berlin A."/>
            <person name="Chapman S.B."/>
            <person name="Gearin G."/>
            <person name="Goldberg J."/>
            <person name="Griggs A."/>
            <person name="Gujja S."/>
            <person name="Hansen M."/>
            <person name="Heiman D."/>
            <person name="Howarth C."/>
            <person name="Larimer J."/>
            <person name="Lui A."/>
            <person name="MacDonald P.J.P."/>
            <person name="McCowen C."/>
            <person name="Montmayeur A."/>
            <person name="Murphy C."/>
            <person name="Neiman D."/>
            <person name="Pearson M."/>
            <person name="Priest M."/>
            <person name="Roberts A."/>
            <person name="Saif S."/>
            <person name="Shea T."/>
            <person name="Sisk P."/>
            <person name="Stolte C."/>
            <person name="Sykes S."/>
            <person name="Wortman J."/>
            <person name="Nusbaum C."/>
            <person name="Birren B."/>
        </authorList>
    </citation>
    <scope>NUCLEOTIDE SEQUENCE [LARGE SCALE GENOMIC DNA]</scope>
    <source>
        <strain evidence="15 16">OT 289</strain>
    </source>
</reference>
<dbReference type="HOGENOM" id="CLU_008287_13_1_10"/>
<dbReference type="InterPro" id="IPR012910">
    <property type="entry name" value="Plug_dom"/>
</dbReference>
<dbReference type="InterPro" id="IPR000531">
    <property type="entry name" value="Beta-barrel_TonB"/>
</dbReference>
<evidence type="ECO:0000313" key="15">
    <source>
        <dbReference type="EMBL" id="EHO69400.1"/>
    </source>
</evidence>
<dbReference type="Proteomes" id="UP000003167">
    <property type="component" value="Unassembled WGS sequence"/>
</dbReference>
<evidence type="ECO:0000256" key="1">
    <source>
        <dbReference type="ARBA" id="ARBA00004571"/>
    </source>
</evidence>
<sequence length="740" mass="83928">MNLHQTIFAIVCFISPLSTAHAQQRSHLNDTVILLKEVSVRARYSLTSPNVMQALANQRRIAGSTSLVEIHADHQRMATMKEALRLQPGVIIQEFFGANDQPRLNIRGSGIQSNPQRRGVYLLQDGIPVNFSDGSYVIGIMDAMTARYIEVFKGANALRFGAGTLGGALNFVSRTALTDSTASVKLEGGSYGTFGLTFSMGKRLGAWDMFAASTYNRQEGYRIYNKNQRLTASVNIGWRNRKQTVENRTFVHFTHLFFQMPGPLTLDQLMTDPKQVSTGVDLPFSMGPNILRDRPHRNVDMFRIANQTGFVLNAKSNLSASVYYQYADDWFAFPITISIPHSFNNDIGATLYYHLSMSKMRLSAGVLGAFGWMDRRYHINKDGKASFMFARDRLHAANFTVFTEADYALHDQLHAVLDVHGVYNKRNSKDAFGDPSLRPWYSHMSKKYRYFYSQNSTLRQHFTAFNPRIGLIWSPVRRKDIQLFANVSNSYEPPTFDELVGTEVTSNINTSPKKLFSIALKKQTATTFELGSKGRLSRLSWNVAFYHSWVANEILEIKDYVRGQKRTENYPNTVHQGLEVGIQMASKPHLFGYNIGSFTIGAVYDYSRFTFKGGKYDGKYLAGVPKHYINTSLDYQHSCGLNGSISLELKPGETPIDHTNTMFQPAYHVWNARLGYQIGTQWNLYVELKNIANRRYASSYIISDEIHQPAIPFPEFTAKQLTFFIPGQPRSMFAGLTWRW</sequence>
<dbReference type="RefSeq" id="WP_008565637.1">
    <property type="nucleotide sequence ID" value="NZ_JH594504.1"/>
</dbReference>
<evidence type="ECO:0000259" key="14">
    <source>
        <dbReference type="Pfam" id="PF07715"/>
    </source>
</evidence>
<keyword evidence="16" id="KW-1185">Reference proteome</keyword>
<dbReference type="PATRIC" id="fig|999422.3.peg.1752"/>
<dbReference type="PANTHER" id="PTHR32552:SF81">
    <property type="entry name" value="TONB-DEPENDENT OUTER MEMBRANE RECEPTOR"/>
    <property type="match status" value="1"/>
</dbReference>
<evidence type="ECO:0000256" key="4">
    <source>
        <dbReference type="ARBA" id="ARBA00022496"/>
    </source>
</evidence>
<dbReference type="EMBL" id="AGEK01000029">
    <property type="protein sequence ID" value="EHO69400.1"/>
    <property type="molecule type" value="Genomic_DNA"/>
</dbReference>
<keyword evidence="6" id="KW-0408">Iron</keyword>
<dbReference type="AlphaFoldDB" id="H1HNC1"/>
<dbReference type="InterPro" id="IPR039426">
    <property type="entry name" value="TonB-dep_rcpt-like"/>
</dbReference>
<gene>
    <name evidence="15" type="ORF">HMPREF9944_01665</name>
</gene>